<name>A0A2N1PI51_9BACT</name>
<accession>A0A2N1PI51</accession>
<dbReference type="GO" id="GO:0008758">
    <property type="term" value="F:UDP-2,3-diacylglucosamine hydrolase activity"/>
    <property type="evidence" value="ECO:0007669"/>
    <property type="project" value="TreeGrafter"/>
</dbReference>
<dbReference type="InterPro" id="IPR004843">
    <property type="entry name" value="Calcineurin-like_PHP"/>
</dbReference>
<dbReference type="InterPro" id="IPR043461">
    <property type="entry name" value="LpxH-like"/>
</dbReference>
<evidence type="ECO:0000313" key="8">
    <source>
        <dbReference type="EMBL" id="PKK88004.1"/>
    </source>
</evidence>
<keyword evidence="3" id="KW-0479">Metal-binding</keyword>
<evidence type="ECO:0000256" key="6">
    <source>
        <dbReference type="SAM" id="Phobius"/>
    </source>
</evidence>
<organism evidence="8 9">
    <name type="scientific">Candidatus Wallbacteria bacterium HGW-Wallbacteria-1</name>
    <dbReference type="NCBI Taxonomy" id="2013854"/>
    <lineage>
        <taxon>Bacteria</taxon>
        <taxon>Candidatus Walliibacteriota</taxon>
    </lineage>
</organism>
<feature type="transmembrane region" description="Helical" evidence="6">
    <location>
        <begin position="44"/>
        <end position="64"/>
    </location>
</feature>
<keyword evidence="4 6" id="KW-0472">Membrane</keyword>
<dbReference type="Pfam" id="PF00149">
    <property type="entry name" value="Metallophos"/>
    <property type="match status" value="1"/>
</dbReference>
<evidence type="ECO:0000256" key="5">
    <source>
        <dbReference type="ARBA" id="ARBA00023211"/>
    </source>
</evidence>
<keyword evidence="1" id="KW-1003">Cell membrane</keyword>
<dbReference type="SUPFAM" id="SSF56300">
    <property type="entry name" value="Metallo-dependent phosphatases"/>
    <property type="match status" value="1"/>
</dbReference>
<keyword evidence="6" id="KW-1133">Transmembrane helix</keyword>
<dbReference type="PANTHER" id="PTHR34990">
    <property type="entry name" value="UDP-2,3-DIACYLGLUCOSAMINE HYDROLASE-RELATED"/>
    <property type="match status" value="1"/>
</dbReference>
<keyword evidence="2" id="KW-0997">Cell inner membrane</keyword>
<dbReference type="GO" id="GO:0016020">
    <property type="term" value="C:membrane"/>
    <property type="evidence" value="ECO:0007669"/>
    <property type="project" value="GOC"/>
</dbReference>
<keyword evidence="5" id="KW-0464">Manganese</keyword>
<evidence type="ECO:0000259" key="7">
    <source>
        <dbReference type="Pfam" id="PF00149"/>
    </source>
</evidence>
<feature type="domain" description="Calcineurin-like phosphoesterase" evidence="7">
    <location>
        <begin position="86"/>
        <end position="227"/>
    </location>
</feature>
<evidence type="ECO:0000256" key="2">
    <source>
        <dbReference type="ARBA" id="ARBA00022519"/>
    </source>
</evidence>
<sequence>MQVQVSSTTEKKSLLILPVAFELLERSMCTTPSPGRRDSMIKRIIPFFALTLLLINFIGCTTLSKQDAAGSAGVQPLWDAGSTRDKIIVVSDLHTGFEDAYAEILENRPYLIEFLQRIAVTSDVREVVLNGDILDEWFLPLSFVEIDRADFYRKNIENNKDLVDAFKHVMDAGINLVYVVGNHDMSVNVQYIEEAIPGMKVCSQHLGVGLYRTGDRNEIVIEHGHRYDVFSAPDTITNAHLTNGPTMFPPGYFYARFAADWVLKGKPAYRASLPVIETVPDRVNDPDQFGAYAYYRTMETVFKNITPTDGFGDKLLDMRIDGYNDTYSIQDLYPVRNEQGEISAPVLFPNYQRTWDARQKANGVRVKSSFSEAALGALDSKYFESQARTQFEVDNAQSDTSVVIFGHTHVPLFYDYGNGHYYVNTGTWIDHNTNYKEKDGSLLSRTFAVVTTGPSSTAIDIYQYQKDGQLRDLKSQLIADHEK</sequence>
<protein>
    <submittedName>
        <fullName evidence="8">Metallophosphoesterase</fullName>
    </submittedName>
</protein>
<evidence type="ECO:0000256" key="3">
    <source>
        <dbReference type="ARBA" id="ARBA00022723"/>
    </source>
</evidence>
<proteinExistence type="predicted"/>
<reference evidence="8 9" key="1">
    <citation type="journal article" date="2017" name="ISME J.">
        <title>Potential for microbial H2 and metal transformations associated with novel bacteria and archaea in deep terrestrial subsurface sediments.</title>
        <authorList>
            <person name="Hernsdorf A.W."/>
            <person name="Amano Y."/>
            <person name="Miyakawa K."/>
            <person name="Ise K."/>
            <person name="Suzuki Y."/>
            <person name="Anantharaman K."/>
            <person name="Probst A."/>
            <person name="Burstein D."/>
            <person name="Thomas B.C."/>
            <person name="Banfield J.F."/>
        </authorList>
    </citation>
    <scope>NUCLEOTIDE SEQUENCE [LARGE SCALE GENOMIC DNA]</scope>
    <source>
        <strain evidence="8">HGW-Wallbacteria-1</strain>
    </source>
</reference>
<dbReference type="GO" id="GO:0046872">
    <property type="term" value="F:metal ion binding"/>
    <property type="evidence" value="ECO:0007669"/>
    <property type="project" value="UniProtKB-KW"/>
</dbReference>
<keyword evidence="6" id="KW-0812">Transmembrane</keyword>
<dbReference type="AlphaFoldDB" id="A0A2N1PI51"/>
<gene>
    <name evidence="8" type="ORF">CVV64_20735</name>
</gene>
<dbReference type="GO" id="GO:0009245">
    <property type="term" value="P:lipid A biosynthetic process"/>
    <property type="evidence" value="ECO:0007669"/>
    <property type="project" value="TreeGrafter"/>
</dbReference>
<comment type="caution">
    <text evidence="8">The sequence shown here is derived from an EMBL/GenBank/DDBJ whole genome shotgun (WGS) entry which is preliminary data.</text>
</comment>
<evidence type="ECO:0000256" key="1">
    <source>
        <dbReference type="ARBA" id="ARBA00022475"/>
    </source>
</evidence>
<dbReference type="Proteomes" id="UP000233256">
    <property type="component" value="Unassembled WGS sequence"/>
</dbReference>
<dbReference type="EMBL" id="PGXC01000076">
    <property type="protein sequence ID" value="PKK88004.1"/>
    <property type="molecule type" value="Genomic_DNA"/>
</dbReference>
<dbReference type="InterPro" id="IPR029052">
    <property type="entry name" value="Metallo-depent_PP-like"/>
</dbReference>
<evidence type="ECO:0000256" key="4">
    <source>
        <dbReference type="ARBA" id="ARBA00023136"/>
    </source>
</evidence>
<dbReference type="Gene3D" id="3.60.21.10">
    <property type="match status" value="2"/>
</dbReference>
<evidence type="ECO:0000313" key="9">
    <source>
        <dbReference type="Proteomes" id="UP000233256"/>
    </source>
</evidence>